<comment type="similarity">
    <text evidence="4">Belongs to the methyl-accepting chemotaxis (MCP) protein family.</text>
</comment>
<dbReference type="PANTHER" id="PTHR43531">
    <property type="entry name" value="PROTEIN ICFG"/>
    <property type="match status" value="1"/>
</dbReference>
<dbReference type="InterPro" id="IPR004090">
    <property type="entry name" value="Chemotax_Me-accpt_rcpt"/>
</dbReference>
<keyword evidence="6" id="KW-0812">Transmembrane</keyword>
<evidence type="ECO:0000259" key="8">
    <source>
        <dbReference type="PROSITE" id="PS50112"/>
    </source>
</evidence>
<evidence type="ECO:0000256" key="3">
    <source>
        <dbReference type="ARBA" id="ARBA00023224"/>
    </source>
</evidence>
<dbReference type="GO" id="GO:0004888">
    <property type="term" value="F:transmembrane signaling receptor activity"/>
    <property type="evidence" value="ECO:0007669"/>
    <property type="project" value="InterPro"/>
</dbReference>
<feature type="transmembrane region" description="Helical" evidence="6">
    <location>
        <begin position="199"/>
        <end position="217"/>
    </location>
</feature>
<dbReference type="Pfam" id="PF18947">
    <property type="entry name" value="HAMP_2"/>
    <property type="match status" value="1"/>
</dbReference>
<dbReference type="Gene3D" id="6.10.340.10">
    <property type="match status" value="1"/>
</dbReference>
<dbReference type="Pfam" id="PF13188">
    <property type="entry name" value="PAS_8"/>
    <property type="match status" value="1"/>
</dbReference>
<dbReference type="PROSITE" id="PS50112">
    <property type="entry name" value="PAS"/>
    <property type="match status" value="1"/>
</dbReference>
<organism evidence="10 11">
    <name type="scientific">Chromatium okenii</name>
    <dbReference type="NCBI Taxonomy" id="61644"/>
    <lineage>
        <taxon>Bacteria</taxon>
        <taxon>Pseudomonadati</taxon>
        <taxon>Pseudomonadota</taxon>
        <taxon>Gammaproteobacteria</taxon>
        <taxon>Chromatiales</taxon>
        <taxon>Chromatiaceae</taxon>
        <taxon>Chromatium</taxon>
    </lineage>
</organism>
<evidence type="ECO:0000256" key="1">
    <source>
        <dbReference type="ARBA" id="ARBA00004370"/>
    </source>
</evidence>
<evidence type="ECO:0000256" key="6">
    <source>
        <dbReference type="SAM" id="Phobius"/>
    </source>
</evidence>
<dbReference type="SMART" id="SM00304">
    <property type="entry name" value="HAMP"/>
    <property type="match status" value="2"/>
</dbReference>
<feature type="domain" description="PAS" evidence="8">
    <location>
        <begin position="279"/>
        <end position="321"/>
    </location>
</feature>
<dbReference type="EMBL" id="PPGH01000037">
    <property type="protein sequence ID" value="PQJ95193.1"/>
    <property type="molecule type" value="Genomic_DNA"/>
</dbReference>
<dbReference type="Gene3D" id="3.30.450.20">
    <property type="entry name" value="PAS domain"/>
    <property type="match status" value="1"/>
</dbReference>
<feature type="domain" description="Methyl-accepting transducer" evidence="7">
    <location>
        <begin position="497"/>
        <end position="726"/>
    </location>
</feature>
<dbReference type="AlphaFoldDB" id="A0A2S7XNN9"/>
<feature type="transmembrane region" description="Helical" evidence="6">
    <location>
        <begin position="16"/>
        <end position="36"/>
    </location>
</feature>
<keyword evidence="2" id="KW-0488">Methylation</keyword>
<keyword evidence="11" id="KW-1185">Reference proteome</keyword>
<dbReference type="SUPFAM" id="SSF55785">
    <property type="entry name" value="PYP-like sensor domain (PAS domain)"/>
    <property type="match status" value="1"/>
</dbReference>
<dbReference type="InterPro" id="IPR000014">
    <property type="entry name" value="PAS"/>
</dbReference>
<dbReference type="GO" id="GO:0006935">
    <property type="term" value="P:chemotaxis"/>
    <property type="evidence" value="ECO:0007669"/>
    <property type="project" value="InterPro"/>
</dbReference>
<feature type="domain" description="HAMP" evidence="9">
    <location>
        <begin position="447"/>
        <end position="492"/>
    </location>
</feature>
<dbReference type="Pfam" id="PF00672">
    <property type="entry name" value="HAMP"/>
    <property type="match status" value="1"/>
</dbReference>
<keyword evidence="6" id="KW-1133">Transmembrane helix</keyword>
<dbReference type="FunFam" id="1.10.287.950:FF:000001">
    <property type="entry name" value="Methyl-accepting chemotaxis sensory transducer"/>
    <property type="match status" value="1"/>
</dbReference>
<evidence type="ECO:0000256" key="4">
    <source>
        <dbReference type="ARBA" id="ARBA00029447"/>
    </source>
</evidence>
<dbReference type="SMART" id="SM00283">
    <property type="entry name" value="MA"/>
    <property type="match status" value="1"/>
</dbReference>
<gene>
    <name evidence="10" type="ORF">CXB77_13000</name>
</gene>
<accession>A0A2S7XNN9</accession>
<dbReference type="InterPro" id="IPR051310">
    <property type="entry name" value="MCP_chemotaxis"/>
</dbReference>
<name>A0A2S7XNN9_9GAMM</name>
<dbReference type="CDD" id="cd06225">
    <property type="entry name" value="HAMP"/>
    <property type="match status" value="1"/>
</dbReference>
<comment type="subcellular location">
    <subcellularLocation>
        <location evidence="1">Membrane</location>
    </subcellularLocation>
</comment>
<evidence type="ECO:0000313" key="10">
    <source>
        <dbReference type="EMBL" id="PQJ95193.1"/>
    </source>
</evidence>
<dbReference type="Pfam" id="PF00015">
    <property type="entry name" value="MCPsignal"/>
    <property type="match status" value="1"/>
</dbReference>
<dbReference type="SUPFAM" id="SSF158472">
    <property type="entry name" value="HAMP domain-like"/>
    <property type="match status" value="1"/>
</dbReference>
<dbReference type="InterPro" id="IPR035965">
    <property type="entry name" value="PAS-like_dom_sf"/>
</dbReference>
<protein>
    <submittedName>
        <fullName evidence="10">Chemotaxis protein</fullName>
    </submittedName>
</protein>
<evidence type="ECO:0000256" key="2">
    <source>
        <dbReference type="ARBA" id="ARBA00022481"/>
    </source>
</evidence>
<dbReference type="Gene3D" id="1.10.287.950">
    <property type="entry name" value="Methyl-accepting chemotaxis protein"/>
    <property type="match status" value="1"/>
</dbReference>
<dbReference type="PROSITE" id="PS50111">
    <property type="entry name" value="CHEMOTAXIS_TRANSDUC_2"/>
    <property type="match status" value="1"/>
</dbReference>
<dbReference type="GO" id="GO:0007165">
    <property type="term" value="P:signal transduction"/>
    <property type="evidence" value="ECO:0007669"/>
    <property type="project" value="UniProtKB-KW"/>
</dbReference>
<evidence type="ECO:0000259" key="7">
    <source>
        <dbReference type="PROSITE" id="PS50111"/>
    </source>
</evidence>
<evidence type="ECO:0000259" key="9">
    <source>
        <dbReference type="PROSITE" id="PS50885"/>
    </source>
</evidence>
<evidence type="ECO:0000313" key="11">
    <source>
        <dbReference type="Proteomes" id="UP000239936"/>
    </source>
</evidence>
<dbReference type="GO" id="GO:0005886">
    <property type="term" value="C:plasma membrane"/>
    <property type="evidence" value="ECO:0007669"/>
    <property type="project" value="TreeGrafter"/>
</dbReference>
<dbReference type="OrthoDB" id="9781845at2"/>
<dbReference type="InterPro" id="IPR003660">
    <property type="entry name" value="HAMP_dom"/>
</dbReference>
<dbReference type="InterPro" id="IPR004089">
    <property type="entry name" value="MCPsignal_dom"/>
</dbReference>
<dbReference type="PANTHER" id="PTHR43531:SF14">
    <property type="entry name" value="METHYL-ACCEPTING CHEMOTAXIS PROTEIN I-RELATED"/>
    <property type="match status" value="1"/>
</dbReference>
<evidence type="ECO:0000256" key="5">
    <source>
        <dbReference type="PROSITE-ProRule" id="PRU00284"/>
    </source>
</evidence>
<feature type="domain" description="HAMP" evidence="9">
    <location>
        <begin position="219"/>
        <end position="271"/>
    </location>
</feature>
<sequence length="741" mass="81582">MNTLRCYHRLGLSSKLLLAMMIMSFIILTVFLMYTYQEQKRTILEGIDAKLLASAEGVRLVGDAYHNQVAHPDAITSEVYQAFIGRLSVFAEQAKVVYVYTIIEQEQNILFTASSYTKEEKESGEITNFLDPYDDASAGLKATFTDEQIHYDQYSDQWGDFRSIFVPAQSSDGIEYVIGVDISLAGIDEILFETLLNRLLIAGISFVIGTMVLLVITRRMVAQPLLNVVQIFERIGEGDYTNRIDSFRCDEIGTLLRALDMMQHNLSERTIAEQAASDAMRRITSALDKASTSIMVTDGDNSIIYINTAFTHMMQIAQNDLRQEVPDFDANTVLGRRLNDIYNQLHHEHLLTDVSDTYTASIVTGGRHFNLIANPVFNRIGARLGTVVEWSDRTAEVAAERELDALLTAVAQGDFNQRLSLDGKHGFFCDIAVGMNKLTEIVAQMFDDLAHVLKALAQADLTCTIESVYQGRFADLKTDTNATIERLRGVVGQISAVTNTINIVAREIAAGNTDLSQRTEEQVNSLKNTARVLNEFKLSIEYTADNAKRASTFARNANDQAMVGGQLVTRVVDTMGAIQTASKNIADIISVIDSIAFQTNILALNAAVEAARAGEQGRGFAVVAAEVRNLAQRSANSAKEIKELIADSVMQVDAGVQLVKDTGQTMRAIVDSFQQVLGLVVEIAEASRNQGISITQVTNSIEQMDETTQRNAALVEQGAAAAESLEDQARELRKTVAVFRS</sequence>
<dbReference type="PROSITE" id="PS50885">
    <property type="entry name" value="HAMP"/>
    <property type="match status" value="2"/>
</dbReference>
<dbReference type="SUPFAM" id="SSF58104">
    <property type="entry name" value="Methyl-accepting chemotaxis protein (MCP) signaling domain"/>
    <property type="match status" value="1"/>
</dbReference>
<comment type="caution">
    <text evidence="10">The sequence shown here is derived from an EMBL/GenBank/DDBJ whole genome shotgun (WGS) entry which is preliminary data.</text>
</comment>
<reference evidence="10 11" key="1">
    <citation type="submission" date="2018-01" db="EMBL/GenBank/DDBJ databases">
        <title>The complete genome sequence of Chromatium okenii LaCa, a purple sulfur bacterium with a turbulent life.</title>
        <authorList>
            <person name="Luedin S.M."/>
            <person name="Liechti N."/>
            <person name="Storelli N."/>
            <person name="Danza F."/>
            <person name="Wittwer M."/>
            <person name="Pothier J.F."/>
            <person name="Tonolla M.A."/>
        </authorList>
    </citation>
    <scope>NUCLEOTIDE SEQUENCE [LARGE SCALE GENOMIC DNA]</scope>
    <source>
        <strain evidence="10 11">LaCa</strain>
    </source>
</reference>
<dbReference type="CDD" id="cd11386">
    <property type="entry name" value="MCP_signal"/>
    <property type="match status" value="1"/>
</dbReference>
<proteinExistence type="inferred from homology"/>
<keyword evidence="3 5" id="KW-0807">Transducer</keyword>
<dbReference type="PRINTS" id="PR00260">
    <property type="entry name" value="CHEMTRNSDUCR"/>
</dbReference>
<keyword evidence="6" id="KW-0472">Membrane</keyword>
<dbReference type="Proteomes" id="UP000239936">
    <property type="component" value="Unassembled WGS sequence"/>
</dbReference>